<reference evidence="1" key="1">
    <citation type="submission" date="2022-02" db="EMBL/GenBank/DDBJ databases">
        <title>Halalkalibacter sp. nov. isolated from Lonar Lake, India.</title>
        <authorList>
            <person name="Joshi A."/>
            <person name="Thite S."/>
            <person name="Lodha T."/>
        </authorList>
    </citation>
    <scope>NUCLEOTIDE SEQUENCE</scope>
    <source>
        <strain evidence="1">MEB205</strain>
    </source>
</reference>
<dbReference type="EMBL" id="JAKRYL010000028">
    <property type="protein sequence ID" value="MCL7749377.1"/>
    <property type="molecule type" value="Genomic_DNA"/>
</dbReference>
<protein>
    <submittedName>
        <fullName evidence="1">Uncharacterized protein</fullName>
    </submittedName>
</protein>
<keyword evidence="2" id="KW-1185">Reference proteome</keyword>
<dbReference type="Proteomes" id="UP001139150">
    <property type="component" value="Unassembled WGS sequence"/>
</dbReference>
<dbReference type="AlphaFoldDB" id="A0A9X2I7A7"/>
<evidence type="ECO:0000313" key="1">
    <source>
        <dbReference type="EMBL" id="MCL7749377.1"/>
    </source>
</evidence>
<dbReference type="RefSeq" id="WP_250098238.1">
    <property type="nucleotide sequence ID" value="NZ_JAKRYL010000028.1"/>
</dbReference>
<name>A0A9X2I7A7_9BACI</name>
<gene>
    <name evidence="1" type="ORF">MF646_19855</name>
</gene>
<comment type="caution">
    <text evidence="1">The sequence shown here is derived from an EMBL/GenBank/DDBJ whole genome shotgun (WGS) entry which is preliminary data.</text>
</comment>
<accession>A0A9X2I7A7</accession>
<proteinExistence type="predicted"/>
<organism evidence="1 2">
    <name type="scientific">Halalkalibacter alkaliphilus</name>
    <dbReference type="NCBI Taxonomy" id="2917993"/>
    <lineage>
        <taxon>Bacteria</taxon>
        <taxon>Bacillati</taxon>
        <taxon>Bacillota</taxon>
        <taxon>Bacilli</taxon>
        <taxon>Bacillales</taxon>
        <taxon>Bacillaceae</taxon>
        <taxon>Halalkalibacter</taxon>
    </lineage>
</organism>
<evidence type="ECO:0000313" key="2">
    <source>
        <dbReference type="Proteomes" id="UP001139150"/>
    </source>
</evidence>
<sequence length="204" mass="23321">MNRILISILGVIVVGVSLYYIAFSNGDEGATAELEVEELDLEENSEETAKSTKVELLNEEELDSIVEQPVAYQENQEKTVKEIIAKQHHYLNKLAGWGNADTLDYEALQNDQEWQKLKKDIEWLQESGFAESVVLIDMDNAKEFMHVASSGDSKSLLYLHRIFHDLDAEINDQEVDKIWNVTHAFGNQSEQDQLLSYLSNERNE</sequence>